<dbReference type="KEGG" id="bban:J4G43_031315"/>
<dbReference type="Proteomes" id="UP000664702">
    <property type="component" value="Chromosome"/>
</dbReference>
<evidence type="ECO:0000313" key="2">
    <source>
        <dbReference type="Proteomes" id="UP000664702"/>
    </source>
</evidence>
<sequence>MEITPAVHSLDPFPDCSRFVLMAVETIGEAWQLGWRITARCAFGNNDGMRSIRSCIYQYDLDLRTLIWTRGAAFPISDLPTRLKCPSCGSRRVALVFHMPREPQVKKARRAG</sequence>
<reference evidence="1 2" key="1">
    <citation type="journal article" date="2022" name="Int. J. Syst. Evol. Microbiol.">
        <title>Strains of Bradyrhizobium barranii sp. nov. associated with legumes native to Canada are symbionts of soybeans and belong to different subspecies (subsp. barranii subsp. nov. and subsp. apii subsp. nov.) and symbiovars (sv. glycinearum and sv. septentrionale).</title>
        <authorList>
            <person name="Bromfield E.S.P."/>
            <person name="Cloutier S."/>
            <person name="Wasai-Hara S."/>
            <person name="Minamisawa K."/>
        </authorList>
    </citation>
    <scope>NUCLEOTIDE SEQUENCE [LARGE SCALE GENOMIC DNA]</scope>
    <source>
        <strain evidence="1 2">144S4</strain>
    </source>
</reference>
<dbReference type="AlphaFoldDB" id="A0A9X9XNH5"/>
<proteinExistence type="predicted"/>
<accession>A0A9X9XNH5</accession>
<dbReference type="RefSeq" id="WP_225005222.1">
    <property type="nucleotide sequence ID" value="NZ_CP086136.1"/>
</dbReference>
<protein>
    <submittedName>
        <fullName evidence="1">Uncharacterized protein</fullName>
    </submittedName>
</protein>
<dbReference type="EMBL" id="CP086136">
    <property type="protein sequence ID" value="UEM09219.1"/>
    <property type="molecule type" value="Genomic_DNA"/>
</dbReference>
<name>A0A9X9XNH5_9BRAD</name>
<evidence type="ECO:0000313" key="1">
    <source>
        <dbReference type="EMBL" id="UEM09219.1"/>
    </source>
</evidence>
<gene>
    <name evidence="1" type="ORF">J4G43_031315</name>
</gene>
<organism evidence="1 2">
    <name type="scientific">Bradyrhizobium barranii subsp. barranii</name>
    <dbReference type="NCBI Taxonomy" id="2823807"/>
    <lineage>
        <taxon>Bacteria</taxon>
        <taxon>Pseudomonadati</taxon>
        <taxon>Pseudomonadota</taxon>
        <taxon>Alphaproteobacteria</taxon>
        <taxon>Hyphomicrobiales</taxon>
        <taxon>Nitrobacteraceae</taxon>
        <taxon>Bradyrhizobium</taxon>
        <taxon>Bradyrhizobium barranii</taxon>
    </lineage>
</organism>